<evidence type="ECO:0000256" key="3">
    <source>
        <dbReference type="ARBA" id="ARBA00023163"/>
    </source>
</evidence>
<keyword evidence="7" id="KW-1185">Reference proteome</keyword>
<dbReference type="PANTHER" id="PTHR13935:SF46">
    <property type="entry name" value="TRANSCRIPTION FACTOR BHLH167-RELATED"/>
    <property type="match status" value="1"/>
</dbReference>
<dbReference type="InterPro" id="IPR036638">
    <property type="entry name" value="HLH_DNA-bd_sf"/>
</dbReference>
<evidence type="ECO:0000256" key="1">
    <source>
        <dbReference type="ARBA" id="ARBA00004123"/>
    </source>
</evidence>
<evidence type="ECO:0000256" key="2">
    <source>
        <dbReference type="ARBA" id="ARBA00023015"/>
    </source>
</evidence>
<proteinExistence type="predicted"/>
<dbReference type="Proteomes" id="UP001642487">
    <property type="component" value="Chromosome 10"/>
</dbReference>
<reference evidence="6 7" key="1">
    <citation type="submission" date="2024-03" db="EMBL/GenBank/DDBJ databases">
        <authorList>
            <person name="Gkanogiannis A."/>
            <person name="Becerra Lopez-Lavalle L."/>
        </authorList>
    </citation>
    <scope>NUCLEOTIDE SEQUENCE [LARGE SCALE GENOMIC DNA]</scope>
</reference>
<feature type="coiled-coil region" evidence="5">
    <location>
        <begin position="65"/>
        <end position="92"/>
    </location>
</feature>
<evidence type="ECO:0000256" key="4">
    <source>
        <dbReference type="ARBA" id="ARBA00023242"/>
    </source>
</evidence>
<comment type="subcellular location">
    <subcellularLocation>
        <location evidence="1">Nucleus</location>
    </subcellularLocation>
</comment>
<name>A0ABP0XYF0_9ROSI</name>
<protein>
    <recommendedName>
        <fullName evidence="8">BHLH domain-containing protein</fullName>
    </recommendedName>
</protein>
<organism evidence="6 7">
    <name type="scientific">Citrullus colocynthis</name>
    <name type="common">colocynth</name>
    <dbReference type="NCBI Taxonomy" id="252529"/>
    <lineage>
        <taxon>Eukaryota</taxon>
        <taxon>Viridiplantae</taxon>
        <taxon>Streptophyta</taxon>
        <taxon>Embryophyta</taxon>
        <taxon>Tracheophyta</taxon>
        <taxon>Spermatophyta</taxon>
        <taxon>Magnoliopsida</taxon>
        <taxon>eudicotyledons</taxon>
        <taxon>Gunneridae</taxon>
        <taxon>Pentapetalae</taxon>
        <taxon>rosids</taxon>
        <taxon>fabids</taxon>
        <taxon>Cucurbitales</taxon>
        <taxon>Cucurbitaceae</taxon>
        <taxon>Benincaseae</taxon>
        <taxon>Citrullus</taxon>
    </lineage>
</organism>
<keyword evidence="2" id="KW-0805">Transcription regulation</keyword>
<dbReference type="InterPro" id="IPR015660">
    <property type="entry name" value="MASH1/Ascl1a-like"/>
</dbReference>
<gene>
    <name evidence="6" type="ORF">CITCOLO1_LOCUS3622</name>
</gene>
<accession>A0ABP0XYF0</accession>
<dbReference type="SUPFAM" id="SSF47459">
    <property type="entry name" value="HLH, helix-loop-helix DNA-binding domain"/>
    <property type="match status" value="1"/>
</dbReference>
<keyword evidence="3" id="KW-0804">Transcription</keyword>
<sequence>MAKPGNAETSSSSLKLDRKTIEKNRRILMKSLCSKLFNLVPPSHFKISKELLSQQNQISYVIAYINELKERVKNLEKRKQALRLRNHSHNHDYHQANDLDRVAKRMIVNNDDLTLTLPVVELRDLDNDTVHIMLISSLNRTFMLHQIIGVVEEEGGEVVNASLSTIGNKVFYSLHIEAKISRVGIETSRIQQRLLNLVSRN</sequence>
<keyword evidence="4" id="KW-0539">Nucleus</keyword>
<keyword evidence="5" id="KW-0175">Coiled coil</keyword>
<dbReference type="PANTHER" id="PTHR13935">
    <property type="entry name" value="ACHAETE-SCUTE TRANSCRIPTION FACTOR-RELATED"/>
    <property type="match status" value="1"/>
</dbReference>
<evidence type="ECO:0000313" key="7">
    <source>
        <dbReference type="Proteomes" id="UP001642487"/>
    </source>
</evidence>
<dbReference type="Gene3D" id="4.10.280.10">
    <property type="entry name" value="Helix-loop-helix DNA-binding domain"/>
    <property type="match status" value="1"/>
</dbReference>
<evidence type="ECO:0008006" key="8">
    <source>
        <dbReference type="Google" id="ProtNLM"/>
    </source>
</evidence>
<evidence type="ECO:0000313" key="6">
    <source>
        <dbReference type="EMBL" id="CAK9311946.1"/>
    </source>
</evidence>
<dbReference type="EMBL" id="OZ021744">
    <property type="protein sequence ID" value="CAK9311946.1"/>
    <property type="molecule type" value="Genomic_DNA"/>
</dbReference>
<evidence type="ECO:0000256" key="5">
    <source>
        <dbReference type="SAM" id="Coils"/>
    </source>
</evidence>